<accession>A0A345DD61</accession>
<proteinExistence type="predicted"/>
<dbReference type="EMBL" id="CP031124">
    <property type="protein sequence ID" value="AXF86299.1"/>
    <property type="molecule type" value="Genomic_DNA"/>
</dbReference>
<dbReference type="Gene3D" id="3.90.550.10">
    <property type="entry name" value="Spore Coat Polysaccharide Biosynthesis Protein SpsA, Chain A"/>
    <property type="match status" value="1"/>
</dbReference>
<keyword evidence="2" id="KW-1185">Reference proteome</keyword>
<sequence length="225" mass="25263">MIRFITSTRIHTLEEFMATTLLGQSFQRLARFSAMEIKVGLDAKDGLATVFNPEIEQASPEDILVFIHDDVWIDDWLIEFRLKEALASFDVIGIAGNPFRAPKQRGWYGTMDALGEEFKALGEPRYAIGRINDTPTCSSNISPIEVKLLDGVFIAVKASTFHASGIRFDPQFLYHHYDLDLSRQCEQAGLKMGIWPIALTHAQTIGDLGSAWFDSGTAYLKKWSD</sequence>
<reference evidence="2" key="1">
    <citation type="submission" date="2018-07" db="EMBL/GenBank/DDBJ databases">
        <authorList>
            <person name="Kim H."/>
        </authorList>
    </citation>
    <scope>NUCLEOTIDE SEQUENCE [LARGE SCALE GENOMIC DNA]</scope>
    <source>
        <strain evidence="2">F02</strain>
    </source>
</reference>
<dbReference type="SUPFAM" id="SSF53448">
    <property type="entry name" value="Nucleotide-diphospho-sugar transferases"/>
    <property type="match status" value="1"/>
</dbReference>
<evidence type="ECO:0000313" key="2">
    <source>
        <dbReference type="Proteomes" id="UP000252182"/>
    </source>
</evidence>
<evidence type="ECO:0000313" key="1">
    <source>
        <dbReference type="EMBL" id="AXF86299.1"/>
    </source>
</evidence>
<dbReference type="KEGG" id="hyf:DTO96_102045"/>
<evidence type="ECO:0008006" key="3">
    <source>
        <dbReference type="Google" id="ProtNLM"/>
    </source>
</evidence>
<organism evidence="1 2">
    <name type="scientific">Ephemeroptericola cinctiostellae</name>
    <dbReference type="NCBI Taxonomy" id="2268024"/>
    <lineage>
        <taxon>Bacteria</taxon>
        <taxon>Pseudomonadati</taxon>
        <taxon>Pseudomonadota</taxon>
        <taxon>Betaproteobacteria</taxon>
        <taxon>Burkholderiales</taxon>
        <taxon>Burkholderiaceae</taxon>
        <taxon>Ephemeroptericola</taxon>
    </lineage>
</organism>
<dbReference type="RefSeq" id="WP_114563390.1">
    <property type="nucleotide sequence ID" value="NZ_CP031124.1"/>
</dbReference>
<gene>
    <name evidence="1" type="ORF">DTO96_102045</name>
</gene>
<protein>
    <recommendedName>
        <fullName evidence="3">Glycosyltransferase 2-like domain-containing protein</fullName>
    </recommendedName>
</protein>
<dbReference type="InterPro" id="IPR029044">
    <property type="entry name" value="Nucleotide-diphossugar_trans"/>
</dbReference>
<dbReference type="OrthoDB" id="8769632at2"/>
<name>A0A345DD61_9BURK</name>
<dbReference type="AlphaFoldDB" id="A0A345DD61"/>
<dbReference type="Proteomes" id="UP000252182">
    <property type="component" value="Chromosome"/>
</dbReference>